<proteinExistence type="predicted"/>
<dbReference type="EMBL" id="RXIC02000025">
    <property type="protein sequence ID" value="KAB1206518.1"/>
    <property type="molecule type" value="Genomic_DNA"/>
</dbReference>
<evidence type="ECO:0000313" key="1">
    <source>
        <dbReference type="EMBL" id="KAB1206518.1"/>
    </source>
</evidence>
<gene>
    <name evidence="1" type="ORF">CJ030_MR7G000026</name>
</gene>
<keyword evidence="2" id="KW-1185">Reference proteome</keyword>
<evidence type="ECO:0000313" key="2">
    <source>
        <dbReference type="Proteomes" id="UP000516437"/>
    </source>
</evidence>
<protein>
    <submittedName>
        <fullName evidence="1">Uncharacterized protein</fullName>
    </submittedName>
</protein>
<comment type="caution">
    <text evidence="1">The sequence shown here is derived from an EMBL/GenBank/DDBJ whole genome shotgun (WGS) entry which is preliminary data.</text>
</comment>
<dbReference type="PANTHER" id="PTHR21529:SF4">
    <property type="entry name" value="TPR AND ANKYRIN REPEAT-CONTAINING PROTEIN 1"/>
    <property type="match status" value="1"/>
</dbReference>
<name>A0A6A1V3C9_9ROSI</name>
<dbReference type="InterPro" id="IPR039904">
    <property type="entry name" value="TRANK1"/>
</dbReference>
<dbReference type="Proteomes" id="UP000516437">
    <property type="component" value="Chromosome 7"/>
</dbReference>
<reference evidence="1 2" key="1">
    <citation type="journal article" date="2019" name="Plant Biotechnol. J.">
        <title>The red bayberry genome and genetic basis of sex determination.</title>
        <authorList>
            <person name="Jia H.M."/>
            <person name="Jia H.J."/>
            <person name="Cai Q.L."/>
            <person name="Wang Y."/>
            <person name="Zhao H.B."/>
            <person name="Yang W.F."/>
            <person name="Wang G.Y."/>
            <person name="Li Y.H."/>
            <person name="Zhan D.L."/>
            <person name="Shen Y.T."/>
            <person name="Niu Q.F."/>
            <person name="Chang L."/>
            <person name="Qiu J."/>
            <person name="Zhao L."/>
            <person name="Xie H.B."/>
            <person name="Fu W.Y."/>
            <person name="Jin J."/>
            <person name="Li X.W."/>
            <person name="Jiao Y."/>
            <person name="Zhou C.C."/>
            <person name="Tu T."/>
            <person name="Chai C.Y."/>
            <person name="Gao J.L."/>
            <person name="Fan L.J."/>
            <person name="van de Weg E."/>
            <person name="Wang J.Y."/>
            <person name="Gao Z.S."/>
        </authorList>
    </citation>
    <scope>NUCLEOTIDE SEQUENCE [LARGE SCALE GENOMIC DNA]</scope>
    <source>
        <tissue evidence="1">Leaves</tissue>
    </source>
</reference>
<accession>A0A6A1V3C9</accession>
<organism evidence="1 2">
    <name type="scientific">Morella rubra</name>
    <name type="common">Chinese bayberry</name>
    <dbReference type="NCBI Taxonomy" id="262757"/>
    <lineage>
        <taxon>Eukaryota</taxon>
        <taxon>Viridiplantae</taxon>
        <taxon>Streptophyta</taxon>
        <taxon>Embryophyta</taxon>
        <taxon>Tracheophyta</taxon>
        <taxon>Spermatophyta</taxon>
        <taxon>Magnoliopsida</taxon>
        <taxon>eudicotyledons</taxon>
        <taxon>Gunneridae</taxon>
        <taxon>Pentapetalae</taxon>
        <taxon>rosids</taxon>
        <taxon>fabids</taxon>
        <taxon>Fagales</taxon>
        <taxon>Myricaceae</taxon>
        <taxon>Morella</taxon>
    </lineage>
</organism>
<sequence length="397" mass="45280">MGWSQPTHWTMTSKSLSSILRNHDPKKFLQGIKLYQDSNYEMATMCFERAGDTYWKRRSKAAGLRSKADRMHHSNPEAASVILREAADIFEAIGKANYAALCFIDMEEYERAADVYARGYFFMECLQVCTRENYLTKLLEEESGNFLEAANIAKLRGEILLVADLLVKAGNFQKVLMCGKIGLAVKFGFSGSRISNGRGVPRSLQEADLDVVFQVSYWCSELLYAGLKVLKNLESLYNFTLKNSLSMFSGSRCLALTVEIAKFLLESKYLNCSPNNVKALQRFLKFSTKSYFGFRFPLDWRKSLSDNMPSFRETEVSNNLLQQVIVEIISLKAGKLTYRGIGRIVMVILGVVKVNNDLYKEILKWIDEDDRNPLWKKLIQFLCGQLRSKFPYGTAPE</sequence>
<dbReference type="PANTHER" id="PTHR21529">
    <property type="entry name" value="MAMMARY TURMOR VIRUS RECEPTOR HOMOLOG 1, 2 MTVR1, 2"/>
    <property type="match status" value="1"/>
</dbReference>
<dbReference type="OrthoDB" id="3156807at2759"/>
<dbReference type="AlphaFoldDB" id="A0A6A1V3C9"/>